<feature type="transmembrane region" description="Helical" evidence="1">
    <location>
        <begin position="48"/>
        <end position="67"/>
    </location>
</feature>
<feature type="transmembrane region" description="Helical" evidence="1">
    <location>
        <begin position="79"/>
        <end position="95"/>
    </location>
</feature>
<keyword evidence="3" id="KW-1185">Reference proteome</keyword>
<dbReference type="Proteomes" id="UP001296873">
    <property type="component" value="Unassembled WGS sequence"/>
</dbReference>
<evidence type="ECO:0008006" key="4">
    <source>
        <dbReference type="Google" id="ProtNLM"/>
    </source>
</evidence>
<feature type="transmembrane region" description="Helical" evidence="1">
    <location>
        <begin position="586"/>
        <end position="604"/>
    </location>
</feature>
<reference evidence="2 3" key="1">
    <citation type="journal article" date="2020" name="Microorganisms">
        <title>Osmotic Adaptation and Compatible Solute Biosynthesis of Phototrophic Bacteria as Revealed from Genome Analyses.</title>
        <authorList>
            <person name="Imhoff J.F."/>
            <person name="Rahn T."/>
            <person name="Kunzel S."/>
            <person name="Keller A."/>
            <person name="Neulinger S.C."/>
        </authorList>
    </citation>
    <scope>NUCLEOTIDE SEQUENCE [LARGE SCALE GENOMIC DNA]</scope>
    <source>
        <strain evidence="2 3">DSM 9895</strain>
    </source>
</reference>
<protein>
    <recommendedName>
        <fullName evidence="4">Peptidoglycan binding-like domain-containing protein</fullName>
    </recommendedName>
</protein>
<feature type="transmembrane region" description="Helical" evidence="1">
    <location>
        <begin position="625"/>
        <end position="645"/>
    </location>
</feature>
<organism evidence="2 3">
    <name type="scientific">Rhodovibrio sodomensis</name>
    <dbReference type="NCBI Taxonomy" id="1088"/>
    <lineage>
        <taxon>Bacteria</taxon>
        <taxon>Pseudomonadati</taxon>
        <taxon>Pseudomonadota</taxon>
        <taxon>Alphaproteobacteria</taxon>
        <taxon>Rhodospirillales</taxon>
        <taxon>Rhodovibrionaceae</taxon>
        <taxon>Rhodovibrio</taxon>
    </lineage>
</organism>
<gene>
    <name evidence="2" type="ORF">CKO28_01535</name>
</gene>
<keyword evidence="1" id="KW-0472">Membrane</keyword>
<comment type="caution">
    <text evidence="2">The sequence shown here is derived from an EMBL/GenBank/DDBJ whole genome shotgun (WGS) entry which is preliminary data.</text>
</comment>
<feature type="transmembrane region" description="Helical" evidence="1">
    <location>
        <begin position="127"/>
        <end position="145"/>
    </location>
</feature>
<evidence type="ECO:0000313" key="2">
    <source>
        <dbReference type="EMBL" id="MBK1666727.1"/>
    </source>
</evidence>
<sequence>MTRDTAIKLVLLALSLGYLVFEFAFNATLLDTAASVSPDSDRIHAVETFGRTVGGVGLSLLVVSLFARDQWQLATLPRKIAACALAGVMLIPFAFAPDELLNRALFPVAGLGLIAIALFLTRRAARAALVVVGLIAACGPGMYYGQLIFFERALVDGSSPQLRQNARYVNLLKLGLNHGAVELANAEVQPDLDTPDQKTFLALLGGLAWLEDDVISTVKQHREEIADVVVSRMTEQGVEERWQQYKHQQARFREEAFQPYVEARTTFSERYNNAAAEARDRYREMQDQLAESWDDYQDERERFRDQIAERVDPVQRSVRNAIEDFGNCDDGRCRQRVRERFHENRVNAAIKRRLGRRTYLIEDWCYEREPTAGERIAEGLAILNNPVGGLVHALQGGSTYLKCPTNREAIIYRLTLVGSGKFEERSGGYPPDIETLEAFKRHSETIQSVRDRLADEGIEMPEGWTPLNQSAFLAKAVPVVQQRMRARWNRKMQARFGTTLPPDLDFRQFANHPAMQRRIERRLGAEMASRVDMTIQDQDVFVERVIRPEIQARIDRELRILRASVETYADGGEMAEEGRQAVRAALVPPISLAISLLFGLLTLAKNGYAAIDVLTKSTRPAIRRGLLSLVALALASGVLGAPFAVTNAFAESATFKHYRDIAADRAYPTALLSEYVIRIQPLAYPVGRFAQEHLQPQAMFLQAARQEPASLPEDIDRRLRQLAREASPQQIRRSQRELTAEGYYTGALDGIYGPKTRRAMIAGARSGDVTPLMAEYGIEQE</sequence>
<keyword evidence="1" id="KW-1133">Transmembrane helix</keyword>
<evidence type="ECO:0000313" key="3">
    <source>
        <dbReference type="Proteomes" id="UP001296873"/>
    </source>
</evidence>
<keyword evidence="1" id="KW-0812">Transmembrane</keyword>
<dbReference type="Gene3D" id="1.10.101.10">
    <property type="entry name" value="PGBD-like superfamily/PGBD"/>
    <property type="match status" value="1"/>
</dbReference>
<dbReference type="RefSeq" id="WP_200338784.1">
    <property type="nucleotide sequence ID" value="NZ_NRRL01000001.1"/>
</dbReference>
<feature type="transmembrane region" description="Helical" evidence="1">
    <location>
        <begin position="101"/>
        <end position="120"/>
    </location>
</feature>
<dbReference type="EMBL" id="NRRL01000001">
    <property type="protein sequence ID" value="MBK1666727.1"/>
    <property type="molecule type" value="Genomic_DNA"/>
</dbReference>
<proteinExistence type="predicted"/>
<name>A0ABS1D9X3_9PROT</name>
<evidence type="ECO:0000256" key="1">
    <source>
        <dbReference type="SAM" id="Phobius"/>
    </source>
</evidence>
<accession>A0ABS1D9X3</accession>
<dbReference type="InterPro" id="IPR036366">
    <property type="entry name" value="PGBDSf"/>
</dbReference>